<dbReference type="EMBL" id="JAERTX010000004">
    <property type="protein sequence ID" value="MBM9459239.1"/>
    <property type="molecule type" value="Genomic_DNA"/>
</dbReference>
<dbReference type="Proteomes" id="UP000663791">
    <property type="component" value="Unassembled WGS sequence"/>
</dbReference>
<organism evidence="1 2">
    <name type="scientific">Nocardioides faecalis</name>
    <dbReference type="NCBI Taxonomy" id="2803858"/>
    <lineage>
        <taxon>Bacteria</taxon>
        <taxon>Bacillati</taxon>
        <taxon>Actinomycetota</taxon>
        <taxon>Actinomycetes</taxon>
        <taxon>Propionibacteriales</taxon>
        <taxon>Nocardioidaceae</taxon>
        <taxon>Nocardioides</taxon>
    </lineage>
</organism>
<reference evidence="1" key="1">
    <citation type="submission" date="2021-01" db="EMBL/GenBank/DDBJ databases">
        <title>Novel species in genus Nocardioides.</title>
        <authorList>
            <person name="Zhang G."/>
        </authorList>
    </citation>
    <scope>NUCLEOTIDE SEQUENCE</scope>
    <source>
        <strain evidence="1">Zg-536</strain>
    </source>
</reference>
<dbReference type="RefSeq" id="WP_205290555.1">
    <property type="nucleotide sequence ID" value="NZ_CP074406.1"/>
</dbReference>
<protein>
    <submittedName>
        <fullName evidence="1">Uncharacterized protein</fullName>
    </submittedName>
</protein>
<sequence length="45" mass="4807">MHERAENLDLGARPAGAQNFHGAFRLLEDGDGSVTLDRGLVAEEA</sequence>
<evidence type="ECO:0000313" key="1">
    <source>
        <dbReference type="EMBL" id="MBM9459239.1"/>
    </source>
</evidence>
<name>A0A938Y4T6_9ACTN</name>
<dbReference type="AlphaFoldDB" id="A0A938Y4T6"/>
<keyword evidence="2" id="KW-1185">Reference proteome</keyword>
<evidence type="ECO:0000313" key="2">
    <source>
        <dbReference type="Proteomes" id="UP000663791"/>
    </source>
</evidence>
<accession>A0A938Y4T6</accession>
<proteinExistence type="predicted"/>
<gene>
    <name evidence="1" type="ORF">JK386_04940</name>
</gene>
<comment type="caution">
    <text evidence="1">The sequence shown here is derived from an EMBL/GenBank/DDBJ whole genome shotgun (WGS) entry which is preliminary data.</text>
</comment>